<evidence type="ECO:0000313" key="1">
    <source>
        <dbReference type="EMBL" id="VTR98193.1"/>
    </source>
</evidence>
<accession>A0A6P2DAF4</accession>
<protein>
    <submittedName>
        <fullName evidence="1">Uncharacterized protein</fullName>
    </submittedName>
</protein>
<gene>
    <name evidence="1" type="ORF">SOIL9_03560</name>
</gene>
<proteinExistence type="predicted"/>
<reference evidence="1 2" key="1">
    <citation type="submission" date="2019-05" db="EMBL/GenBank/DDBJ databases">
        <authorList>
            <consortium name="Science for Life Laboratories"/>
        </authorList>
    </citation>
    <scope>NUCLEOTIDE SEQUENCE [LARGE SCALE GENOMIC DNA]</scope>
    <source>
        <strain evidence="1">Soil9</strain>
    </source>
</reference>
<sequence>MDEDTWLNTQNLNELLTHPDIFDHRKRRLLLCACSRRLLNSLTDIRFKHAIDATEEYADQRVTWEELKTNARRAAIEARNALTASRPGGRIHDAAVAVVATTAKFMSWDVLTLARLALANTQGRYEQEVERTEEMAQVQLLRDIFGNPFRPVAFSSSWRTDTAVSLARDMYESRDFSAMPILADALQDTGCDSDEILAHCRDPKQVHVRGCWVVDLVLGKE</sequence>
<dbReference type="Proteomes" id="UP000464178">
    <property type="component" value="Chromosome"/>
</dbReference>
<evidence type="ECO:0000313" key="2">
    <source>
        <dbReference type="Proteomes" id="UP000464178"/>
    </source>
</evidence>
<organism evidence="1 2">
    <name type="scientific">Gemmata massiliana</name>
    <dbReference type="NCBI Taxonomy" id="1210884"/>
    <lineage>
        <taxon>Bacteria</taxon>
        <taxon>Pseudomonadati</taxon>
        <taxon>Planctomycetota</taxon>
        <taxon>Planctomycetia</taxon>
        <taxon>Gemmatales</taxon>
        <taxon>Gemmataceae</taxon>
        <taxon>Gemmata</taxon>
    </lineage>
</organism>
<dbReference type="EMBL" id="LR593886">
    <property type="protein sequence ID" value="VTR98193.1"/>
    <property type="molecule type" value="Genomic_DNA"/>
</dbReference>
<name>A0A6P2DAF4_9BACT</name>
<keyword evidence="2" id="KW-1185">Reference proteome</keyword>
<dbReference type="AlphaFoldDB" id="A0A6P2DAF4"/>
<dbReference type="KEGG" id="gms:SOIL9_03560"/>